<evidence type="ECO:0000313" key="9">
    <source>
        <dbReference type="EMBL" id="MDT0453703.1"/>
    </source>
</evidence>
<feature type="transmembrane region" description="Helical" evidence="8">
    <location>
        <begin position="97"/>
        <end position="118"/>
    </location>
</feature>
<keyword evidence="10" id="KW-1185">Reference proteome</keyword>
<keyword evidence="2" id="KW-1003">Cell membrane</keyword>
<organism evidence="9 10">
    <name type="scientific">Streptomyces hesseae</name>
    <dbReference type="NCBI Taxonomy" id="3075519"/>
    <lineage>
        <taxon>Bacteria</taxon>
        <taxon>Bacillati</taxon>
        <taxon>Actinomycetota</taxon>
        <taxon>Actinomycetes</taxon>
        <taxon>Kitasatosporales</taxon>
        <taxon>Streptomycetaceae</taxon>
        <taxon>Streptomyces</taxon>
    </lineage>
</organism>
<evidence type="ECO:0000256" key="6">
    <source>
        <dbReference type="ARBA" id="ARBA00023136"/>
    </source>
</evidence>
<keyword evidence="3 9" id="KW-0808">Transferase</keyword>
<proteinExistence type="inferred from homology"/>
<comment type="subcellular location">
    <subcellularLocation>
        <location evidence="1">Cell membrane</location>
        <topology evidence="1">Multi-pass membrane protein</topology>
    </subcellularLocation>
</comment>
<dbReference type="GO" id="GO:0016757">
    <property type="term" value="F:glycosyltransferase activity"/>
    <property type="evidence" value="ECO:0007669"/>
    <property type="project" value="UniProtKB-KW"/>
</dbReference>
<keyword evidence="5 8" id="KW-1133">Transmembrane helix</keyword>
<keyword evidence="6 8" id="KW-0472">Membrane</keyword>
<feature type="transmembrane region" description="Helical" evidence="8">
    <location>
        <begin position="291"/>
        <end position="310"/>
    </location>
</feature>
<feature type="transmembrane region" description="Helical" evidence="8">
    <location>
        <begin position="265"/>
        <end position="285"/>
    </location>
</feature>
<feature type="transmembrane region" description="Helical" evidence="8">
    <location>
        <begin position="204"/>
        <end position="223"/>
    </location>
</feature>
<reference evidence="9" key="1">
    <citation type="submission" date="2024-05" db="EMBL/GenBank/DDBJ databases">
        <title>30 novel species of actinomycetes from the DSMZ collection.</title>
        <authorList>
            <person name="Nouioui I."/>
        </authorList>
    </citation>
    <scope>NUCLEOTIDE SEQUENCE</scope>
    <source>
        <strain evidence="9">DSM 40473</strain>
    </source>
</reference>
<dbReference type="EMBL" id="JAVRFI010000035">
    <property type="protein sequence ID" value="MDT0453703.1"/>
    <property type="molecule type" value="Genomic_DNA"/>
</dbReference>
<evidence type="ECO:0000256" key="5">
    <source>
        <dbReference type="ARBA" id="ARBA00022989"/>
    </source>
</evidence>
<evidence type="ECO:0000256" key="2">
    <source>
        <dbReference type="ARBA" id="ARBA00022475"/>
    </source>
</evidence>
<protein>
    <submittedName>
        <fullName evidence="9">Glycosyltransferase family 87 protein</fullName>
        <ecNumber evidence="9">2.4.-.-</ecNumber>
    </submittedName>
</protein>
<evidence type="ECO:0000313" key="10">
    <source>
        <dbReference type="Proteomes" id="UP001180531"/>
    </source>
</evidence>
<comment type="similarity">
    <text evidence="7">Belongs to the glycosyltransferase 87 family.</text>
</comment>
<dbReference type="Proteomes" id="UP001180531">
    <property type="component" value="Unassembled WGS sequence"/>
</dbReference>
<dbReference type="Pfam" id="PF09594">
    <property type="entry name" value="GT87"/>
    <property type="match status" value="1"/>
</dbReference>
<feature type="transmembrane region" description="Helical" evidence="8">
    <location>
        <begin position="174"/>
        <end position="198"/>
    </location>
</feature>
<dbReference type="RefSeq" id="WP_311615823.1">
    <property type="nucleotide sequence ID" value="NZ_JAVRFI010000035.1"/>
</dbReference>
<evidence type="ECO:0000256" key="7">
    <source>
        <dbReference type="ARBA" id="ARBA00024033"/>
    </source>
</evidence>
<name>A0ABU2SXH7_9ACTN</name>
<evidence type="ECO:0000256" key="4">
    <source>
        <dbReference type="ARBA" id="ARBA00022692"/>
    </source>
</evidence>
<dbReference type="InterPro" id="IPR018584">
    <property type="entry name" value="GT87"/>
</dbReference>
<keyword evidence="4 8" id="KW-0812">Transmembrane</keyword>
<keyword evidence="9" id="KW-0328">Glycosyltransferase</keyword>
<sequence>MSATETAPVTVPSFGDVASAWLRGRAPRPALVSAVLVFTLSSVRAYGKARSGIDNAVVVRAAHALLSGGSPYADKRFLYPPGAVFAALPQTLLSEKVLFYVVPVVTGALVAVGGVLALRIFGVRADSRLAVALALGTALFLPFQSLVFLGNWTAASVVAFPAALLLARNGRWSAAGVVVGAAVALKPMLVPLFLLFLLARQWRALAWALGVPAAISLSAAVALPRPGLFFTRTLPFLLHGQDAYARPYDASWPAVLPRLGVPHTLAFALAAVAGTAVLYFAWLRWRRGGDPALRLVECAALLMLAAFVVSRPSFLNYALVVVPSLATSVVVRGATARSVWFWVPLVPQLGGVPWPGVDSGQRHAFRDVVMFGGLAAVLGLAAWRGRGRDAGIVTESSCGYSLCSEVSEALEVSEISEVEARPDPEAR</sequence>
<evidence type="ECO:0000256" key="3">
    <source>
        <dbReference type="ARBA" id="ARBA00022679"/>
    </source>
</evidence>
<feature type="transmembrane region" description="Helical" evidence="8">
    <location>
        <begin position="363"/>
        <end position="383"/>
    </location>
</feature>
<evidence type="ECO:0000256" key="8">
    <source>
        <dbReference type="SAM" id="Phobius"/>
    </source>
</evidence>
<evidence type="ECO:0000256" key="1">
    <source>
        <dbReference type="ARBA" id="ARBA00004651"/>
    </source>
</evidence>
<comment type="caution">
    <text evidence="9">The sequence shown here is derived from an EMBL/GenBank/DDBJ whole genome shotgun (WGS) entry which is preliminary data.</text>
</comment>
<accession>A0ABU2SXH7</accession>
<dbReference type="EC" id="2.4.-.-" evidence="9"/>
<gene>
    <name evidence="9" type="ORF">RM609_32175</name>
</gene>